<accession>A0ABP9URU4</accession>
<keyword evidence="2 7" id="KW-0813">Transport</keyword>
<dbReference type="EMBL" id="BAABRI010000020">
    <property type="protein sequence ID" value="GAA5484074.1"/>
    <property type="molecule type" value="Genomic_DNA"/>
</dbReference>
<keyword evidence="5 7" id="KW-1133">Transmembrane helix</keyword>
<keyword evidence="4 7" id="KW-0812">Transmembrane</keyword>
<proteinExistence type="inferred from homology"/>
<comment type="similarity">
    <text evidence="7">Belongs to the binding-protein-dependent transport system permease family.</text>
</comment>
<evidence type="ECO:0000256" key="2">
    <source>
        <dbReference type="ARBA" id="ARBA00022448"/>
    </source>
</evidence>
<feature type="transmembrane region" description="Helical" evidence="7">
    <location>
        <begin position="36"/>
        <end position="54"/>
    </location>
</feature>
<reference evidence="10 11" key="1">
    <citation type="submission" date="2024-02" db="EMBL/GenBank/DDBJ databases">
        <title>Haloferula sargassicola NBRC 104335.</title>
        <authorList>
            <person name="Ichikawa N."/>
            <person name="Katano-Makiyama Y."/>
            <person name="Hidaka K."/>
        </authorList>
    </citation>
    <scope>NUCLEOTIDE SEQUENCE [LARGE SCALE GENOMIC DNA]</scope>
    <source>
        <strain evidence="10 11">NBRC 104335</strain>
    </source>
</reference>
<evidence type="ECO:0000313" key="10">
    <source>
        <dbReference type="EMBL" id="GAA5484074.1"/>
    </source>
</evidence>
<keyword evidence="8" id="KW-0175">Coiled coil</keyword>
<dbReference type="PANTHER" id="PTHR30151:SF7">
    <property type="entry name" value="NITRATE IMPORT PERMEASE PROTEIN NRTB"/>
    <property type="match status" value="1"/>
</dbReference>
<dbReference type="InterPro" id="IPR035906">
    <property type="entry name" value="MetI-like_sf"/>
</dbReference>
<gene>
    <name evidence="10" type="ORF">Hsar01_03313</name>
</gene>
<evidence type="ECO:0000256" key="5">
    <source>
        <dbReference type="ARBA" id="ARBA00022989"/>
    </source>
</evidence>
<evidence type="ECO:0000256" key="8">
    <source>
        <dbReference type="SAM" id="Coils"/>
    </source>
</evidence>
<keyword evidence="3" id="KW-1003">Cell membrane</keyword>
<feature type="transmembrane region" description="Helical" evidence="7">
    <location>
        <begin position="312"/>
        <end position="332"/>
    </location>
</feature>
<sequence length="533" mass="58959">MKYKLLKFIDTAGLSFLSPVVRLVTGEEPQKQVKDIVRFIVVPVFAFLAFLWLWSMIAPKHKTKAGEVPTPSVVWDAGKGIWRFHDRETAKENGFLLTGPAREAEMKTATERLAEVEKLETLAKEQLTSARESSKERFDLSVAPSKDAYDAKRAEYRDFRKQSAATLKAEAATLATAPAEARMAFLEKLRANEKAEAALKAEVDALKTKYTEAQELTFPKVKSALRAATLLGEEKQFLTKYIDMLGENSREVKLHAAEEKLAKTRDQFLTATEGDLYKLGTGILKNEEFLATTATSQYAKPWTLPKQIVRSLFCVFAGFLIASAIAIPIGILCGLSPTFMAAMTPFIALFKPVSPLVWLPIIMIIVGGFMPDPENHWLVAALDKVPVIRNYSIDPMFISSAITVALCSLWATLVNTALGVGSIDKDHMNVARVLRLGFWSRLFKIIIPTALPLIFAGLRISLGVGWMVLVAAEILSTSEGIGKFVNDMYTNGSSQSFAQMFVVVFIVGFIGMLLDRIMVFLQRLVSFDTAPAL</sequence>
<dbReference type="PROSITE" id="PS50928">
    <property type="entry name" value="ABC_TM1"/>
    <property type="match status" value="1"/>
</dbReference>
<keyword evidence="11" id="KW-1185">Reference proteome</keyword>
<evidence type="ECO:0000256" key="4">
    <source>
        <dbReference type="ARBA" id="ARBA00022692"/>
    </source>
</evidence>
<dbReference type="SUPFAM" id="SSF161098">
    <property type="entry name" value="MetI-like"/>
    <property type="match status" value="1"/>
</dbReference>
<keyword evidence="6 7" id="KW-0472">Membrane</keyword>
<comment type="caution">
    <text evidence="10">The sequence shown here is derived from an EMBL/GenBank/DDBJ whole genome shotgun (WGS) entry which is preliminary data.</text>
</comment>
<dbReference type="Gene3D" id="1.10.3720.10">
    <property type="entry name" value="MetI-like"/>
    <property type="match status" value="1"/>
</dbReference>
<evidence type="ECO:0000256" key="3">
    <source>
        <dbReference type="ARBA" id="ARBA00022475"/>
    </source>
</evidence>
<comment type="subcellular location">
    <subcellularLocation>
        <location evidence="1 7">Cell membrane</location>
        <topology evidence="1 7">Multi-pass membrane protein</topology>
    </subcellularLocation>
</comment>
<dbReference type="RefSeq" id="WP_353568172.1">
    <property type="nucleotide sequence ID" value="NZ_BAABRI010000020.1"/>
</dbReference>
<evidence type="ECO:0000313" key="11">
    <source>
        <dbReference type="Proteomes" id="UP001476282"/>
    </source>
</evidence>
<evidence type="ECO:0000256" key="7">
    <source>
        <dbReference type="RuleBase" id="RU363032"/>
    </source>
</evidence>
<feature type="domain" description="ABC transmembrane type-1" evidence="9">
    <location>
        <begin position="308"/>
        <end position="518"/>
    </location>
</feature>
<dbReference type="Pfam" id="PF00528">
    <property type="entry name" value="BPD_transp_1"/>
    <property type="match status" value="1"/>
</dbReference>
<organism evidence="10 11">
    <name type="scientific">Haloferula sargassicola</name>
    <dbReference type="NCBI Taxonomy" id="490096"/>
    <lineage>
        <taxon>Bacteria</taxon>
        <taxon>Pseudomonadati</taxon>
        <taxon>Verrucomicrobiota</taxon>
        <taxon>Verrucomicrobiia</taxon>
        <taxon>Verrucomicrobiales</taxon>
        <taxon>Verrucomicrobiaceae</taxon>
        <taxon>Haloferula</taxon>
    </lineage>
</organism>
<feature type="transmembrane region" description="Helical" evidence="7">
    <location>
        <begin position="391"/>
        <end position="418"/>
    </location>
</feature>
<evidence type="ECO:0000256" key="1">
    <source>
        <dbReference type="ARBA" id="ARBA00004651"/>
    </source>
</evidence>
<evidence type="ECO:0000256" key="6">
    <source>
        <dbReference type="ARBA" id="ARBA00023136"/>
    </source>
</evidence>
<protein>
    <recommendedName>
        <fullName evidence="9">ABC transmembrane type-1 domain-containing protein</fullName>
    </recommendedName>
</protein>
<dbReference type="CDD" id="cd06261">
    <property type="entry name" value="TM_PBP2"/>
    <property type="match status" value="1"/>
</dbReference>
<feature type="transmembrane region" description="Helical" evidence="7">
    <location>
        <begin position="438"/>
        <end position="458"/>
    </location>
</feature>
<name>A0ABP9URU4_9BACT</name>
<dbReference type="InterPro" id="IPR000515">
    <property type="entry name" value="MetI-like"/>
</dbReference>
<feature type="transmembrane region" description="Helical" evidence="7">
    <location>
        <begin position="497"/>
        <end position="514"/>
    </location>
</feature>
<evidence type="ECO:0000259" key="9">
    <source>
        <dbReference type="PROSITE" id="PS50928"/>
    </source>
</evidence>
<dbReference type="PANTHER" id="PTHR30151">
    <property type="entry name" value="ALKANE SULFONATE ABC TRANSPORTER-RELATED, MEMBRANE SUBUNIT"/>
    <property type="match status" value="1"/>
</dbReference>
<feature type="coiled-coil region" evidence="8">
    <location>
        <begin position="189"/>
        <end position="216"/>
    </location>
</feature>
<feature type="transmembrane region" description="Helical" evidence="7">
    <location>
        <begin position="352"/>
        <end position="370"/>
    </location>
</feature>
<dbReference type="Proteomes" id="UP001476282">
    <property type="component" value="Unassembled WGS sequence"/>
</dbReference>